<dbReference type="Proteomes" id="UP000265515">
    <property type="component" value="Unassembled WGS sequence"/>
</dbReference>
<dbReference type="AlphaFoldDB" id="A0A388LTZ3"/>
<gene>
    <name evidence="2" type="ORF">CBR_g40469</name>
</gene>
<evidence type="ECO:0000313" key="3">
    <source>
        <dbReference type="Proteomes" id="UP000265515"/>
    </source>
</evidence>
<dbReference type="EMBL" id="BFEA01000532">
    <property type="protein sequence ID" value="GBG85741.1"/>
    <property type="molecule type" value="Genomic_DNA"/>
</dbReference>
<feature type="region of interest" description="Disordered" evidence="1">
    <location>
        <begin position="1"/>
        <end position="92"/>
    </location>
</feature>
<organism evidence="2 3">
    <name type="scientific">Chara braunii</name>
    <name type="common">Braun's stonewort</name>
    <dbReference type="NCBI Taxonomy" id="69332"/>
    <lineage>
        <taxon>Eukaryota</taxon>
        <taxon>Viridiplantae</taxon>
        <taxon>Streptophyta</taxon>
        <taxon>Charophyceae</taxon>
        <taxon>Charales</taxon>
        <taxon>Characeae</taxon>
        <taxon>Chara</taxon>
    </lineage>
</organism>
<evidence type="ECO:0000256" key="1">
    <source>
        <dbReference type="SAM" id="MobiDB-lite"/>
    </source>
</evidence>
<protein>
    <submittedName>
        <fullName evidence="2">Uncharacterized protein</fullName>
    </submittedName>
</protein>
<proteinExistence type="predicted"/>
<feature type="region of interest" description="Disordered" evidence="1">
    <location>
        <begin position="179"/>
        <end position="233"/>
    </location>
</feature>
<accession>A0A388LTZ3</accession>
<comment type="caution">
    <text evidence="2">The sequence shown here is derived from an EMBL/GenBank/DDBJ whole genome shotgun (WGS) entry which is preliminary data.</text>
</comment>
<name>A0A388LTZ3_CHABU</name>
<evidence type="ECO:0000313" key="2">
    <source>
        <dbReference type="EMBL" id="GBG85741.1"/>
    </source>
</evidence>
<dbReference type="Gramene" id="GBG85741">
    <property type="protein sequence ID" value="GBG85741"/>
    <property type="gene ID" value="CBR_g40469"/>
</dbReference>
<sequence length="626" mass="69449">MRGPTAENITNRMSSMRVGSDADGDNTLRATGDESSGFHCEDEADDEEELEIRPLGVRGRGRGGCECQQNRGSRRGRISKAPAGDKGGKHPTWSVEEMLKLAQVKRDQQAHFDGMPHNYGPIRNREWKLQDLQKRLVENASWGKNFFNLTPALRTKEGFNFRMDERMYLDNLADTSARGEVQMSGDTQRPSSVEGESVAGGDAGDGNDEDGGSARESGFSARSTGNAGKRKNMRQRTFDIIAEVMEKHGALMADTVEKESNRQCSILEWQCDILEHEVDAQKRHYEAFDEANKMMCSALMEIAKAIRDMGEKMSQSWRSPTLGFGRDSVSREHFEALVALGAPRIGHGGGSGSVRSQGIVISELAPQTLVTSTAMIVSAVERGDKGPVHVPQERHVEPSNMNTVGGWSREVVLLSHAGSGATAPRGLIMPPPDVPRLRIHDPAPQDATLGRARRMENVAMRVIHRWIFRLSSRSDGFARDESYVAVDYTTNLARAVWQSVEWSRVVSPSVVYHTLALRIDIPLWYVGAYIEDRLEDDDMAAHQESTILRLASSFHDALRGSQWSDNGKMSLSRLSRFGNAFRLLLATCMWIMCMGGDDVRSHEEALYYSQLEVKPMLMAAGSQPFS</sequence>
<reference evidence="2 3" key="1">
    <citation type="journal article" date="2018" name="Cell">
        <title>The Chara Genome: Secondary Complexity and Implications for Plant Terrestrialization.</title>
        <authorList>
            <person name="Nishiyama T."/>
            <person name="Sakayama H."/>
            <person name="Vries J.D."/>
            <person name="Buschmann H."/>
            <person name="Saint-Marcoux D."/>
            <person name="Ullrich K.K."/>
            <person name="Haas F.B."/>
            <person name="Vanderstraeten L."/>
            <person name="Becker D."/>
            <person name="Lang D."/>
            <person name="Vosolsobe S."/>
            <person name="Rombauts S."/>
            <person name="Wilhelmsson P.K.I."/>
            <person name="Janitza P."/>
            <person name="Kern R."/>
            <person name="Heyl A."/>
            <person name="Rumpler F."/>
            <person name="Villalobos L.I.A.C."/>
            <person name="Clay J.M."/>
            <person name="Skokan R."/>
            <person name="Toyoda A."/>
            <person name="Suzuki Y."/>
            <person name="Kagoshima H."/>
            <person name="Schijlen E."/>
            <person name="Tajeshwar N."/>
            <person name="Catarino B."/>
            <person name="Hetherington A.J."/>
            <person name="Saltykova A."/>
            <person name="Bonnot C."/>
            <person name="Breuninger H."/>
            <person name="Symeonidi A."/>
            <person name="Radhakrishnan G.V."/>
            <person name="Van Nieuwerburgh F."/>
            <person name="Deforce D."/>
            <person name="Chang C."/>
            <person name="Karol K.G."/>
            <person name="Hedrich R."/>
            <person name="Ulvskov P."/>
            <person name="Glockner G."/>
            <person name="Delwiche C.F."/>
            <person name="Petrasek J."/>
            <person name="Van de Peer Y."/>
            <person name="Friml J."/>
            <person name="Beilby M."/>
            <person name="Dolan L."/>
            <person name="Kohara Y."/>
            <person name="Sugano S."/>
            <person name="Fujiyama A."/>
            <person name="Delaux P.-M."/>
            <person name="Quint M."/>
            <person name="TheiBen G."/>
            <person name="Hagemann M."/>
            <person name="Harholt J."/>
            <person name="Dunand C."/>
            <person name="Zachgo S."/>
            <person name="Langdale J."/>
            <person name="Maumus F."/>
            <person name="Straeten D.V.D."/>
            <person name="Gould S.B."/>
            <person name="Rensing S.A."/>
        </authorList>
    </citation>
    <scope>NUCLEOTIDE SEQUENCE [LARGE SCALE GENOMIC DNA]</scope>
    <source>
        <strain evidence="2 3">S276</strain>
    </source>
</reference>
<keyword evidence="3" id="KW-1185">Reference proteome</keyword>